<dbReference type="Gene3D" id="3.30.70.330">
    <property type="match status" value="1"/>
</dbReference>
<proteinExistence type="predicted"/>
<protein>
    <submittedName>
        <fullName evidence="2">Uncharacterized protein</fullName>
    </submittedName>
</protein>
<evidence type="ECO:0000313" key="3">
    <source>
        <dbReference type="Proteomes" id="UP000283634"/>
    </source>
</evidence>
<dbReference type="AlphaFoldDB" id="A0A422NGV5"/>
<sequence>MSGVSFKLCGSSPTHACGIPTLDVQGGRQLTATSMDFQERCISPSFIPILKEMIPRHDTALGLGGSWFWNCYLHALQGEDIFLDLKGTGVSLSEDLLDAQVFLRRKLASLEAAKQFAAATEHCCAKVEVLCALCLSVVLHVSHQPMLEREQGPQALVLCATKDQCDELYVLLDRFGTALHLVTHNLFGAYPPMPSEKRADIVVGTVPLWESVAQLSPLTVLDGLEGILYQVSRNSWWTASSTRWRSYSLDFVTQLVFVDLDLQNALGYGPMLQRLFAAHKRSVVAGLRQVKNKTTHGGREGGATSSGLPQRCQVYCLVGGCKQGKELFETLLVSRDRRVYGTARREMVRIALKQAVLHADSNGERATSASRKRGRDEHDDGIVVEGESVREHPRLVVHNALSHSRLMLDVTAFDEFAAETKRRANSFWSRFEATSVLTDSESGTRSVVDVQLAYGCMRFDRCAANNARTWFVAETVAIITPVGDGTTHPSRTALLMRHLEDELSGQIFDGSVVQCFLHRGAMERLAADVVMLHSVFSATARSISQEPLFLRLAAEEDAADEEGSLPGNADTDQDNVDTRTRRARLRQHAQESSSAVKWTSSFPLHKFLALSEVQSRRTVLAFRQIAPNISVFCDIQNTAKPTALLYLEECCQYGKVVSYFIFEQRHGGKEGKGCVHFFVEFATHEAAAEAARQFLLRFTSEGNEAENHVRVNLFPNELYYEGVAVEVQKQQGVTGDGCAMRNNDTTTNEDDDDDEMMTLWGFHSLVSRDMFGADAAMLRCTWTILSGATLMVLRCCGDL</sequence>
<dbReference type="OrthoDB" id="276716at2759"/>
<organism evidence="2 3">
    <name type="scientific">Trypanosoma rangeli</name>
    <dbReference type="NCBI Taxonomy" id="5698"/>
    <lineage>
        <taxon>Eukaryota</taxon>
        <taxon>Discoba</taxon>
        <taxon>Euglenozoa</taxon>
        <taxon>Kinetoplastea</taxon>
        <taxon>Metakinetoplastina</taxon>
        <taxon>Trypanosomatida</taxon>
        <taxon>Trypanosomatidae</taxon>
        <taxon>Trypanosoma</taxon>
        <taxon>Herpetosoma</taxon>
    </lineage>
</organism>
<comment type="caution">
    <text evidence="2">The sequence shown here is derived from an EMBL/GenBank/DDBJ whole genome shotgun (WGS) entry which is preliminary data.</text>
</comment>
<reference evidence="2 3" key="1">
    <citation type="journal article" date="2018" name="BMC Genomics">
        <title>Genomic comparison of Trypanosoma conorhini and Trypanosoma rangeli to Trypanosoma cruzi strains of high and low virulence.</title>
        <authorList>
            <person name="Bradwell K.R."/>
            <person name="Koparde V.N."/>
            <person name="Matveyev A.V."/>
            <person name="Serrano M.G."/>
            <person name="Alves J.M."/>
            <person name="Parikh H."/>
            <person name="Huang B."/>
            <person name="Lee V."/>
            <person name="Espinosa-Alvarez O."/>
            <person name="Ortiz P.A."/>
            <person name="Costa-Martins A.G."/>
            <person name="Teixeira M.M."/>
            <person name="Buck G.A."/>
        </authorList>
    </citation>
    <scope>NUCLEOTIDE SEQUENCE [LARGE SCALE GENOMIC DNA]</scope>
    <source>
        <strain evidence="2 3">AM80</strain>
    </source>
</reference>
<name>A0A422NGV5_TRYRA</name>
<evidence type="ECO:0000256" key="1">
    <source>
        <dbReference type="SAM" id="MobiDB-lite"/>
    </source>
</evidence>
<feature type="region of interest" description="Disordered" evidence="1">
    <location>
        <begin position="361"/>
        <end position="380"/>
    </location>
</feature>
<dbReference type="VEuPathDB" id="TriTrypDB:TRSC58_04921"/>
<dbReference type="RefSeq" id="XP_029238247.1">
    <property type="nucleotide sequence ID" value="XM_029381932.1"/>
</dbReference>
<evidence type="ECO:0000313" key="2">
    <source>
        <dbReference type="EMBL" id="RNF04703.1"/>
    </source>
</evidence>
<gene>
    <name evidence="2" type="ORF">TraAM80_05037</name>
</gene>
<dbReference type="Proteomes" id="UP000283634">
    <property type="component" value="Unassembled WGS sequence"/>
</dbReference>
<dbReference type="OMA" id="WETYRHA"/>
<dbReference type="GeneID" id="40328970"/>
<accession>A0A422NGV5</accession>
<keyword evidence="3" id="KW-1185">Reference proteome</keyword>
<dbReference type="EMBL" id="MKGL01000155">
    <property type="protein sequence ID" value="RNF04703.1"/>
    <property type="molecule type" value="Genomic_DNA"/>
</dbReference>
<dbReference type="InterPro" id="IPR012677">
    <property type="entry name" value="Nucleotide-bd_a/b_plait_sf"/>
</dbReference>